<dbReference type="SUPFAM" id="SSF49764">
    <property type="entry name" value="HSP20-like chaperones"/>
    <property type="match status" value="1"/>
</dbReference>
<dbReference type="InterPro" id="IPR039321">
    <property type="entry name" value="IDM2/3-like"/>
</dbReference>
<dbReference type="CDD" id="cd06464">
    <property type="entry name" value="ACD_sHsps-like"/>
    <property type="match status" value="1"/>
</dbReference>
<comment type="similarity">
    <text evidence="1 2">Belongs to the small heat shock protein (HSP20) family.</text>
</comment>
<dbReference type="InterPro" id="IPR002068">
    <property type="entry name" value="A-crystallin/Hsp20_dom"/>
</dbReference>
<dbReference type="Gene3D" id="2.60.40.790">
    <property type="match status" value="1"/>
</dbReference>
<evidence type="ECO:0000256" key="3">
    <source>
        <dbReference type="SAM" id="MobiDB-lite"/>
    </source>
</evidence>
<dbReference type="Proteomes" id="UP000489600">
    <property type="component" value="Unassembled WGS sequence"/>
</dbReference>
<evidence type="ECO:0000256" key="1">
    <source>
        <dbReference type="PROSITE-ProRule" id="PRU00285"/>
    </source>
</evidence>
<sequence>MVLRFTNLLNLTNRYYISTSSSGNSEKIGNHGLPGTSNINQPDLFVAPLNSEPYLGPSNSTPSISTNKSKGNAEKSEPAMTFLPNHSSQEIKDLAAQTNNGVVLTGSAAMGPIGPTIGRMDIFESDDSYFFRVSLPGVSREENEFKCDIGDDGLIVIKGTTTTGEETVCRHSQVFKMLTQNLGPPGPFTISFKLPGPVNNEEFSGKLEFGVLEGKVKKVRKNSEPKV</sequence>
<accession>A0A565BR84</accession>
<evidence type="ECO:0000313" key="6">
    <source>
        <dbReference type="Proteomes" id="UP000489600"/>
    </source>
</evidence>
<dbReference type="GO" id="GO:0005634">
    <property type="term" value="C:nucleus"/>
    <property type="evidence" value="ECO:0007669"/>
    <property type="project" value="TreeGrafter"/>
</dbReference>
<gene>
    <name evidence="5" type="ORF">ANE_LOCUS14323</name>
</gene>
<evidence type="ECO:0000259" key="4">
    <source>
        <dbReference type="PROSITE" id="PS01031"/>
    </source>
</evidence>
<dbReference type="FunFam" id="2.60.40.790:FF:000049">
    <property type="entry name" value="Increased DNA methylation 3"/>
    <property type="match status" value="1"/>
</dbReference>
<dbReference type="AlphaFoldDB" id="A0A565BR84"/>
<dbReference type="PANTHER" id="PTHR34661">
    <property type="entry name" value="INCREASED DNA METHYLATION 3"/>
    <property type="match status" value="1"/>
</dbReference>
<feature type="region of interest" description="Disordered" evidence="3">
    <location>
        <begin position="50"/>
        <end position="77"/>
    </location>
</feature>
<feature type="compositionally biased region" description="Polar residues" evidence="3">
    <location>
        <begin position="57"/>
        <end position="70"/>
    </location>
</feature>
<dbReference type="PANTHER" id="PTHR34661:SF8">
    <property type="entry name" value="ALPHA-CRYSTALLIN DOMAIN-CONTAINING PROTEIN 22.3"/>
    <property type="match status" value="1"/>
</dbReference>
<dbReference type="Pfam" id="PF00011">
    <property type="entry name" value="HSP20"/>
    <property type="match status" value="1"/>
</dbReference>
<comment type="caution">
    <text evidence="5">The sequence shown here is derived from an EMBL/GenBank/DDBJ whole genome shotgun (WGS) entry which is preliminary data.</text>
</comment>
<name>A0A565BR84_9BRAS</name>
<feature type="domain" description="SHSP" evidence="4">
    <location>
        <begin position="108"/>
        <end position="227"/>
    </location>
</feature>
<keyword evidence="6" id="KW-1185">Reference proteome</keyword>
<proteinExistence type="inferred from homology"/>
<reference evidence="5" key="1">
    <citation type="submission" date="2019-07" db="EMBL/GenBank/DDBJ databases">
        <authorList>
            <person name="Dittberner H."/>
        </authorList>
    </citation>
    <scope>NUCLEOTIDE SEQUENCE [LARGE SCALE GENOMIC DNA]</scope>
</reference>
<protein>
    <recommendedName>
        <fullName evidence="4">SHSP domain-containing protein</fullName>
    </recommendedName>
</protein>
<dbReference type="OrthoDB" id="1512991at2759"/>
<dbReference type="InterPro" id="IPR008978">
    <property type="entry name" value="HSP20-like_chaperone"/>
</dbReference>
<evidence type="ECO:0000256" key="2">
    <source>
        <dbReference type="RuleBase" id="RU003616"/>
    </source>
</evidence>
<dbReference type="PROSITE" id="PS01031">
    <property type="entry name" value="SHSP"/>
    <property type="match status" value="1"/>
</dbReference>
<dbReference type="EMBL" id="CABITT030000005">
    <property type="protein sequence ID" value="VVB03879.1"/>
    <property type="molecule type" value="Genomic_DNA"/>
</dbReference>
<evidence type="ECO:0000313" key="5">
    <source>
        <dbReference type="EMBL" id="VVB03879.1"/>
    </source>
</evidence>
<organism evidence="5 6">
    <name type="scientific">Arabis nemorensis</name>
    <dbReference type="NCBI Taxonomy" id="586526"/>
    <lineage>
        <taxon>Eukaryota</taxon>
        <taxon>Viridiplantae</taxon>
        <taxon>Streptophyta</taxon>
        <taxon>Embryophyta</taxon>
        <taxon>Tracheophyta</taxon>
        <taxon>Spermatophyta</taxon>
        <taxon>Magnoliopsida</taxon>
        <taxon>eudicotyledons</taxon>
        <taxon>Gunneridae</taxon>
        <taxon>Pentapetalae</taxon>
        <taxon>rosids</taxon>
        <taxon>malvids</taxon>
        <taxon>Brassicales</taxon>
        <taxon>Brassicaceae</taxon>
        <taxon>Arabideae</taxon>
        <taxon>Arabis</taxon>
    </lineage>
</organism>